<name>A0AAW2ZC80_9EUKA</name>
<evidence type="ECO:0000256" key="1">
    <source>
        <dbReference type="SAM" id="Coils"/>
    </source>
</evidence>
<dbReference type="GO" id="GO:0035556">
    <property type="term" value="P:intracellular signal transduction"/>
    <property type="evidence" value="ECO:0007669"/>
    <property type="project" value="InterPro"/>
</dbReference>
<dbReference type="SMART" id="SM00049">
    <property type="entry name" value="DEP"/>
    <property type="match status" value="1"/>
</dbReference>
<keyword evidence="1" id="KW-0175">Coiled coil</keyword>
<organism evidence="3 4">
    <name type="scientific">Acrasis kona</name>
    <dbReference type="NCBI Taxonomy" id="1008807"/>
    <lineage>
        <taxon>Eukaryota</taxon>
        <taxon>Discoba</taxon>
        <taxon>Heterolobosea</taxon>
        <taxon>Tetramitia</taxon>
        <taxon>Eutetramitia</taxon>
        <taxon>Acrasidae</taxon>
        <taxon>Acrasis</taxon>
    </lineage>
</organism>
<feature type="domain" description="DEP" evidence="2">
    <location>
        <begin position="33"/>
        <end position="106"/>
    </location>
</feature>
<dbReference type="Proteomes" id="UP001431209">
    <property type="component" value="Unassembled WGS sequence"/>
</dbReference>
<evidence type="ECO:0000313" key="3">
    <source>
        <dbReference type="EMBL" id="KAL0486638.1"/>
    </source>
</evidence>
<proteinExistence type="predicted"/>
<dbReference type="SUPFAM" id="SSF46785">
    <property type="entry name" value="Winged helix' DNA-binding domain"/>
    <property type="match status" value="1"/>
</dbReference>
<dbReference type="Gene3D" id="1.10.10.10">
    <property type="entry name" value="Winged helix-like DNA-binding domain superfamily/Winged helix DNA-binding domain"/>
    <property type="match status" value="1"/>
</dbReference>
<dbReference type="AlphaFoldDB" id="A0AAW2ZC80"/>
<dbReference type="CDD" id="cd04371">
    <property type="entry name" value="DEP"/>
    <property type="match status" value="1"/>
</dbReference>
<feature type="coiled-coil region" evidence="1">
    <location>
        <begin position="289"/>
        <end position="316"/>
    </location>
</feature>
<reference evidence="3 4" key="1">
    <citation type="submission" date="2024-03" db="EMBL/GenBank/DDBJ databases">
        <title>The Acrasis kona genome and developmental transcriptomes reveal deep origins of eukaryotic multicellular pathways.</title>
        <authorList>
            <person name="Sheikh S."/>
            <person name="Fu C.-J."/>
            <person name="Brown M.W."/>
            <person name="Baldauf S.L."/>
        </authorList>
    </citation>
    <scope>NUCLEOTIDE SEQUENCE [LARGE SCALE GENOMIC DNA]</scope>
    <source>
        <strain evidence="3 4">ATCC MYA-3509</strain>
    </source>
</reference>
<keyword evidence="4" id="KW-1185">Reference proteome</keyword>
<gene>
    <name evidence="3" type="ORF">AKO1_001533</name>
</gene>
<dbReference type="InterPro" id="IPR036388">
    <property type="entry name" value="WH-like_DNA-bd_sf"/>
</dbReference>
<protein>
    <submittedName>
        <fullName evidence="3">Deptor</fullName>
    </submittedName>
</protein>
<dbReference type="Pfam" id="PF00610">
    <property type="entry name" value="DEP"/>
    <property type="match status" value="1"/>
</dbReference>
<evidence type="ECO:0000259" key="2">
    <source>
        <dbReference type="SMART" id="SM00049"/>
    </source>
</evidence>
<sequence length="326" mass="36940">MKLEDYVVVASVYGEAPPAIQAQVYDLLNNIKTSGELIVKNRTYHMKTYKNCFIAGQFITAIASRLSVDRSMATRVGIYIQNLGYIKHVCGEHYLKDEYLFFEFTDKKLEPIEVPLDIKFRKNFQIYVKAVNVFDLDATNNRKSLGLMQRRSLAAKLLDLKSIKLDPVVRPYCKMIVGGEVKTFYFNPGMNNLISFTVVQLPTICQVVILDAEKLATNNEDIIGHAVFDIETEGENIHTCCLRKKDLKSVGSISVTCEVVSDNWTDKTLSSSTGPLSESYQCLTPSQDTKALVDEITRLKSQLEEKEAQIQSFVHTMDTYLTRMKI</sequence>
<dbReference type="InterPro" id="IPR036390">
    <property type="entry name" value="WH_DNA-bd_sf"/>
</dbReference>
<evidence type="ECO:0000313" key="4">
    <source>
        <dbReference type="Proteomes" id="UP001431209"/>
    </source>
</evidence>
<accession>A0AAW2ZC80</accession>
<comment type="caution">
    <text evidence="3">The sequence shown here is derived from an EMBL/GenBank/DDBJ whole genome shotgun (WGS) entry which is preliminary data.</text>
</comment>
<dbReference type="EMBL" id="JAOPGA020001252">
    <property type="protein sequence ID" value="KAL0486638.1"/>
    <property type="molecule type" value="Genomic_DNA"/>
</dbReference>
<dbReference type="InterPro" id="IPR000591">
    <property type="entry name" value="DEP_dom"/>
</dbReference>